<dbReference type="Pfam" id="PF08229">
    <property type="entry name" value="SHR3_chaperone"/>
    <property type="match status" value="1"/>
</dbReference>
<dbReference type="Proteomes" id="UP000256964">
    <property type="component" value="Unassembled WGS sequence"/>
</dbReference>
<reference evidence="3 4" key="1">
    <citation type="journal article" date="2018" name="Biotechnol. Biofuels">
        <title>Integrative visual omics of the white-rot fungus Polyporus brumalis exposes the biotechnological potential of its oxidative enzymes for delignifying raw plant biomass.</title>
        <authorList>
            <person name="Miyauchi S."/>
            <person name="Rancon A."/>
            <person name="Drula E."/>
            <person name="Hage H."/>
            <person name="Chaduli D."/>
            <person name="Favel A."/>
            <person name="Grisel S."/>
            <person name="Henrissat B."/>
            <person name="Herpoel-Gimbert I."/>
            <person name="Ruiz-Duenas F.J."/>
            <person name="Chevret D."/>
            <person name="Hainaut M."/>
            <person name="Lin J."/>
            <person name="Wang M."/>
            <person name="Pangilinan J."/>
            <person name="Lipzen A."/>
            <person name="Lesage-Meessen L."/>
            <person name="Navarro D."/>
            <person name="Riley R."/>
            <person name="Grigoriev I.V."/>
            <person name="Zhou S."/>
            <person name="Raouche S."/>
            <person name="Rosso M.N."/>
        </authorList>
    </citation>
    <scope>NUCLEOTIDE SEQUENCE [LARGE SCALE GENOMIC DNA]</scope>
    <source>
        <strain evidence="3 4">BRFM 1820</strain>
    </source>
</reference>
<protein>
    <recommendedName>
        <fullName evidence="5">Shr3 amino acid permease chaperone</fullName>
    </recommendedName>
</protein>
<dbReference type="GO" id="GO:0006888">
    <property type="term" value="P:endoplasmic reticulum to Golgi vesicle-mediated transport"/>
    <property type="evidence" value="ECO:0007669"/>
    <property type="project" value="TreeGrafter"/>
</dbReference>
<feature type="transmembrane region" description="Helical" evidence="2">
    <location>
        <begin position="91"/>
        <end position="109"/>
    </location>
</feature>
<keyword evidence="4" id="KW-1185">Reference proteome</keyword>
<evidence type="ECO:0000313" key="4">
    <source>
        <dbReference type="Proteomes" id="UP000256964"/>
    </source>
</evidence>
<accession>A0A371DJI4</accession>
<evidence type="ECO:0000313" key="3">
    <source>
        <dbReference type="EMBL" id="RDX52676.1"/>
    </source>
</evidence>
<dbReference type="PANTHER" id="PTHR28228">
    <property type="entry name" value="SECRETORY COMPONENT PROTEIN SHR3"/>
    <property type="match status" value="1"/>
</dbReference>
<dbReference type="EMBL" id="KZ857389">
    <property type="protein sequence ID" value="RDX52676.1"/>
    <property type="molecule type" value="Genomic_DNA"/>
</dbReference>
<name>A0A371DJI4_9APHY</name>
<evidence type="ECO:0000256" key="1">
    <source>
        <dbReference type="SAM" id="MobiDB-lite"/>
    </source>
</evidence>
<organism evidence="3 4">
    <name type="scientific">Lentinus brumalis</name>
    <dbReference type="NCBI Taxonomy" id="2498619"/>
    <lineage>
        <taxon>Eukaryota</taxon>
        <taxon>Fungi</taxon>
        <taxon>Dikarya</taxon>
        <taxon>Basidiomycota</taxon>
        <taxon>Agaricomycotina</taxon>
        <taxon>Agaricomycetes</taxon>
        <taxon>Polyporales</taxon>
        <taxon>Polyporaceae</taxon>
        <taxon>Lentinus</taxon>
    </lineage>
</organism>
<keyword evidence="2" id="KW-0472">Membrane</keyword>
<evidence type="ECO:0008006" key="5">
    <source>
        <dbReference type="Google" id="ProtNLM"/>
    </source>
</evidence>
<dbReference type="GO" id="GO:0051082">
    <property type="term" value="F:unfolded protein binding"/>
    <property type="evidence" value="ECO:0007669"/>
    <property type="project" value="TreeGrafter"/>
</dbReference>
<gene>
    <name evidence="3" type="ORF">OH76DRAFT_1399917</name>
</gene>
<feature type="transmembrane region" description="Helical" evidence="2">
    <location>
        <begin position="62"/>
        <end position="79"/>
    </location>
</feature>
<dbReference type="AlphaFoldDB" id="A0A371DJI4"/>
<keyword evidence="2" id="KW-1133">Transmembrane helix</keyword>
<dbReference type="GO" id="GO:0005789">
    <property type="term" value="C:endoplasmic reticulum membrane"/>
    <property type="evidence" value="ECO:0007669"/>
    <property type="project" value="TreeGrafter"/>
</dbReference>
<keyword evidence="2" id="KW-0812">Transmembrane</keyword>
<feature type="region of interest" description="Disordered" evidence="1">
    <location>
        <begin position="174"/>
        <end position="216"/>
    </location>
</feature>
<proteinExistence type="predicted"/>
<evidence type="ECO:0000256" key="2">
    <source>
        <dbReference type="SAM" id="Phobius"/>
    </source>
</evidence>
<dbReference type="OrthoDB" id="5229808at2759"/>
<dbReference type="InterPro" id="IPR013248">
    <property type="entry name" value="Psh3/Shr3"/>
</dbReference>
<dbReference type="SMART" id="SM00786">
    <property type="entry name" value="SHR3_chaperone"/>
    <property type="match status" value="1"/>
</dbReference>
<feature type="compositionally biased region" description="Basic and acidic residues" evidence="1">
    <location>
        <begin position="197"/>
        <end position="216"/>
    </location>
</feature>
<feature type="compositionally biased region" description="Acidic residues" evidence="1">
    <location>
        <begin position="174"/>
        <end position="183"/>
    </location>
</feature>
<dbReference type="PANTHER" id="PTHR28228:SF1">
    <property type="entry name" value="SECRETORY COMPONENT PROTEIN SHR3"/>
    <property type="match status" value="1"/>
</dbReference>
<sequence length="216" mass="23276">MAGLRMSIVVSATAFLLGLLFTHWIADSLTLWKSPDTQTDSRLWTAASYYAVLMHGLPQLTYLYATVAALGGATILWSLRDGRAGNLMFDGGSAFLYLVAIAVYVYRVVPNLSANFSTLPLPFSAETPAASLPEFPATLRQPTLELASAHLVCSVVLTGVLTLQAGRWWAEQADADDDDDADFDDKGADTGAETGTETDRAETEPLRKRDNAKAKA</sequence>